<dbReference type="InParanoid" id="A0A7C8IIG7"/>
<dbReference type="InterPro" id="IPR008999">
    <property type="entry name" value="Actin-crosslinking"/>
</dbReference>
<proteinExistence type="predicted"/>
<dbReference type="PANTHER" id="PTHR39697">
    <property type="entry name" value="RICIN B LECTIN DOMAIN-CONTAINING PROTEIN-RELATED"/>
    <property type="match status" value="1"/>
</dbReference>
<evidence type="ECO:0008006" key="3">
    <source>
        <dbReference type="Google" id="ProtNLM"/>
    </source>
</evidence>
<evidence type="ECO:0000313" key="1">
    <source>
        <dbReference type="EMBL" id="KAF2964421.1"/>
    </source>
</evidence>
<dbReference type="EMBL" id="WUBL01000151">
    <property type="protein sequence ID" value="KAF2964421.1"/>
    <property type="molecule type" value="Genomic_DNA"/>
</dbReference>
<sequence>MDTPLYTGTDTASVHDKEGLPSFTANGGVGSVPEAEGIYMIRDLDSGRAITLDDGRLTLKSELGTRGGWQWRCKERPDGWIGFRDVIHGKYLGRDNKGGFYVRADKMDSWEWFVLRPREAGGYNLLVKNWSRLVAMAIADDEISPNIVKGETLPTLVEAGTAEEAARWEFIKVG</sequence>
<protein>
    <recommendedName>
        <fullName evidence="3">Ricin B lectin domain-containing protein</fullName>
    </recommendedName>
</protein>
<dbReference type="SUPFAM" id="SSF50405">
    <property type="entry name" value="Actin-crosslinking proteins"/>
    <property type="match status" value="1"/>
</dbReference>
<name>A0A7C8IIG7_9PEZI</name>
<accession>A0A7C8IIG7</accession>
<organism evidence="1 2">
    <name type="scientific">Xylaria multiplex</name>
    <dbReference type="NCBI Taxonomy" id="323545"/>
    <lineage>
        <taxon>Eukaryota</taxon>
        <taxon>Fungi</taxon>
        <taxon>Dikarya</taxon>
        <taxon>Ascomycota</taxon>
        <taxon>Pezizomycotina</taxon>
        <taxon>Sordariomycetes</taxon>
        <taxon>Xylariomycetidae</taxon>
        <taxon>Xylariales</taxon>
        <taxon>Xylariaceae</taxon>
        <taxon>Xylaria</taxon>
    </lineage>
</organism>
<dbReference type="OrthoDB" id="5289641at2759"/>
<comment type="caution">
    <text evidence="1">The sequence shown here is derived from an EMBL/GenBank/DDBJ whole genome shotgun (WGS) entry which is preliminary data.</text>
</comment>
<dbReference type="Gene3D" id="2.80.10.50">
    <property type="match status" value="1"/>
</dbReference>
<reference evidence="1 2" key="1">
    <citation type="submission" date="2019-12" db="EMBL/GenBank/DDBJ databases">
        <title>Draft genome sequence of the ascomycete Xylaria multiplex DSM 110363.</title>
        <authorList>
            <person name="Buettner E."/>
            <person name="Kellner H."/>
        </authorList>
    </citation>
    <scope>NUCLEOTIDE SEQUENCE [LARGE SCALE GENOMIC DNA]</scope>
    <source>
        <strain evidence="1 2">DSM 110363</strain>
    </source>
</reference>
<evidence type="ECO:0000313" key="2">
    <source>
        <dbReference type="Proteomes" id="UP000481858"/>
    </source>
</evidence>
<keyword evidence="2" id="KW-1185">Reference proteome</keyword>
<dbReference type="PANTHER" id="PTHR39697:SF2">
    <property type="entry name" value="CYANOVIRIN-N DOMAIN-CONTAINING PROTEIN"/>
    <property type="match status" value="1"/>
</dbReference>
<gene>
    <name evidence="1" type="ORF">GQX73_g9142</name>
</gene>
<dbReference type="Proteomes" id="UP000481858">
    <property type="component" value="Unassembled WGS sequence"/>
</dbReference>
<dbReference type="AlphaFoldDB" id="A0A7C8IIG7"/>